<dbReference type="EMBL" id="JAJUBB010000002">
    <property type="protein sequence ID" value="MDD1780483.1"/>
    <property type="molecule type" value="Genomic_DNA"/>
</dbReference>
<proteinExistence type="predicted"/>
<evidence type="ECO:0000313" key="2">
    <source>
        <dbReference type="Proteomes" id="UP001149821"/>
    </source>
</evidence>
<dbReference type="Pfam" id="PF20461">
    <property type="entry name" value="DUF6714"/>
    <property type="match status" value="1"/>
</dbReference>
<name>A0ABT5QII0_9GAMM</name>
<keyword evidence="2" id="KW-1185">Reference proteome</keyword>
<protein>
    <submittedName>
        <fullName evidence="1">Uncharacterized protein</fullName>
    </submittedName>
</protein>
<gene>
    <name evidence="1" type="ORF">LRP49_04640</name>
</gene>
<comment type="caution">
    <text evidence="1">The sequence shown here is derived from an EMBL/GenBank/DDBJ whole genome shotgun (WGS) entry which is preliminary data.</text>
</comment>
<dbReference type="InterPro" id="IPR046560">
    <property type="entry name" value="DUF6714"/>
</dbReference>
<evidence type="ECO:0000313" key="1">
    <source>
        <dbReference type="EMBL" id="MDD1780483.1"/>
    </source>
</evidence>
<sequence length="191" mass="22262">MQSKEQIIEQLKAAFSQRKKPDNQHLLVTDALDPEREPLEALLIQKEPWDLTPDDIRDVVSSNLWMFTPVAFHYYLPAFLAAMLKDKGNMGLFSDEMLDSLMRPRVGDADRKLERFEGKSESQFIAQLGGIFHEWYSSGWPDTLFLHRYGTLSEPEKQAVLAVLTWLQTYAKNEYDEDEIKEVIERHWNVS</sequence>
<dbReference type="RefSeq" id="WP_274140549.1">
    <property type="nucleotide sequence ID" value="NZ_JAJUBB010000002.1"/>
</dbReference>
<organism evidence="1 2">
    <name type="scientific">Enterovibrio qingdaonensis</name>
    <dbReference type="NCBI Taxonomy" id="2899818"/>
    <lineage>
        <taxon>Bacteria</taxon>
        <taxon>Pseudomonadati</taxon>
        <taxon>Pseudomonadota</taxon>
        <taxon>Gammaproteobacteria</taxon>
        <taxon>Vibrionales</taxon>
        <taxon>Vibrionaceae</taxon>
        <taxon>Enterovibrio</taxon>
    </lineage>
</organism>
<dbReference type="Proteomes" id="UP001149821">
    <property type="component" value="Unassembled WGS sequence"/>
</dbReference>
<accession>A0ABT5QII0</accession>
<reference evidence="1" key="1">
    <citation type="submission" date="2021-12" db="EMBL/GenBank/DDBJ databases">
        <title>Enterovibrio ZSDZ35 sp. nov. and Enterovibrio ZSDZ42 sp. nov., isolated from coastal seawater in Qingdao.</title>
        <authorList>
            <person name="Zhang P."/>
        </authorList>
    </citation>
    <scope>NUCLEOTIDE SEQUENCE</scope>
    <source>
        <strain evidence="1">ZSDZ35</strain>
    </source>
</reference>